<dbReference type="AlphaFoldDB" id="A0A1M7D215"/>
<feature type="transmembrane region" description="Helical" evidence="1">
    <location>
        <begin position="28"/>
        <end position="44"/>
    </location>
</feature>
<proteinExistence type="predicted"/>
<dbReference type="EMBL" id="FRCJ01000001">
    <property type="protein sequence ID" value="SHL73427.1"/>
    <property type="molecule type" value="Genomic_DNA"/>
</dbReference>
<organism evidence="2 3">
    <name type="scientific">Xylanibacter ruminicola</name>
    <name type="common">Prevotella ruminicola</name>
    <dbReference type="NCBI Taxonomy" id="839"/>
    <lineage>
        <taxon>Bacteria</taxon>
        <taxon>Pseudomonadati</taxon>
        <taxon>Bacteroidota</taxon>
        <taxon>Bacteroidia</taxon>
        <taxon>Bacteroidales</taxon>
        <taxon>Prevotellaceae</taxon>
        <taxon>Xylanibacter</taxon>
    </lineage>
</organism>
<protein>
    <submittedName>
        <fullName evidence="2">Uncharacterized protein</fullName>
    </submittedName>
</protein>
<evidence type="ECO:0000313" key="3">
    <source>
        <dbReference type="Proteomes" id="UP000184280"/>
    </source>
</evidence>
<evidence type="ECO:0000313" key="2">
    <source>
        <dbReference type="EMBL" id="SHL73427.1"/>
    </source>
</evidence>
<dbReference type="Proteomes" id="UP000184280">
    <property type="component" value="Unassembled WGS sequence"/>
</dbReference>
<keyword evidence="1" id="KW-1133">Transmembrane helix</keyword>
<keyword evidence="1" id="KW-0812">Transmembrane</keyword>
<accession>A0A1M7D215</accession>
<reference evidence="2 3" key="1">
    <citation type="submission" date="2016-11" db="EMBL/GenBank/DDBJ databases">
        <authorList>
            <person name="Jaros S."/>
            <person name="Januszkiewicz K."/>
            <person name="Wedrychowicz H."/>
        </authorList>
    </citation>
    <scope>NUCLEOTIDE SEQUENCE [LARGE SCALE GENOMIC DNA]</scope>
    <source>
        <strain evidence="2 3">BPI-34</strain>
    </source>
</reference>
<evidence type="ECO:0000256" key="1">
    <source>
        <dbReference type="SAM" id="Phobius"/>
    </source>
</evidence>
<gene>
    <name evidence="2" type="ORF">SAMN04488494_0599</name>
</gene>
<name>A0A1M7D215_XYLRU</name>
<sequence length="45" mass="5099">MADFLKGIFYIGIFIIVIWILLSVDESILILLGLFLGALLLKCMR</sequence>
<keyword evidence="1" id="KW-0472">Membrane</keyword>